<keyword evidence="3 5" id="KW-1133">Transmembrane helix</keyword>
<evidence type="ECO:0000313" key="7">
    <source>
        <dbReference type="Proteomes" id="UP001189619"/>
    </source>
</evidence>
<dbReference type="KEGG" id="bayd:BSPP4475_10110"/>
<dbReference type="EMBL" id="OY569118">
    <property type="protein sequence ID" value="CAJ1002670.1"/>
    <property type="molecule type" value="Genomic_DNA"/>
</dbReference>
<name>A0AA48MAK1_9BACL</name>
<evidence type="ECO:0000256" key="3">
    <source>
        <dbReference type="ARBA" id="ARBA00022989"/>
    </source>
</evidence>
<dbReference type="GO" id="GO:0015086">
    <property type="term" value="F:cadmium ion transmembrane transporter activity"/>
    <property type="evidence" value="ECO:0007669"/>
    <property type="project" value="TreeGrafter"/>
</dbReference>
<feature type="transmembrane region" description="Helical" evidence="5">
    <location>
        <begin position="36"/>
        <end position="54"/>
    </location>
</feature>
<feature type="transmembrane region" description="Helical" evidence="5">
    <location>
        <begin position="142"/>
        <end position="160"/>
    </location>
</feature>
<feature type="transmembrane region" description="Helical" evidence="5">
    <location>
        <begin position="267"/>
        <end position="294"/>
    </location>
</feature>
<keyword evidence="2 5" id="KW-0812">Transmembrane</keyword>
<dbReference type="GO" id="GO:0005384">
    <property type="term" value="F:manganese ion transmembrane transporter activity"/>
    <property type="evidence" value="ECO:0007669"/>
    <property type="project" value="TreeGrafter"/>
</dbReference>
<reference evidence="6" key="1">
    <citation type="submission" date="2023-07" db="EMBL/GenBank/DDBJ databases">
        <authorList>
            <person name="Ivanov I."/>
            <person name="Teneva D."/>
            <person name="Stoikov I."/>
        </authorList>
    </citation>
    <scope>NUCLEOTIDE SEQUENCE</scope>
    <source>
        <strain evidence="6">4475</strain>
    </source>
</reference>
<gene>
    <name evidence="6" type="ORF">BSPP4475_10110</name>
</gene>
<feature type="transmembrane region" description="Helical" evidence="5">
    <location>
        <begin position="75"/>
        <end position="97"/>
    </location>
</feature>
<feature type="transmembrane region" description="Helical" evidence="5">
    <location>
        <begin position="365"/>
        <end position="387"/>
    </location>
</feature>
<keyword evidence="7" id="KW-1185">Reference proteome</keyword>
<feature type="transmembrane region" description="Helical" evidence="5">
    <location>
        <begin position="225"/>
        <end position="247"/>
    </location>
</feature>
<dbReference type="InterPro" id="IPR001046">
    <property type="entry name" value="NRAMP_fam"/>
</dbReference>
<accession>A0AA48MAK1</accession>
<keyword evidence="4 5" id="KW-0472">Membrane</keyword>
<evidence type="ECO:0000256" key="1">
    <source>
        <dbReference type="ARBA" id="ARBA00004141"/>
    </source>
</evidence>
<evidence type="ECO:0000313" key="6">
    <source>
        <dbReference type="EMBL" id="CAJ1002670.1"/>
    </source>
</evidence>
<dbReference type="Proteomes" id="UP001189619">
    <property type="component" value="Chromosome"/>
</dbReference>
<feature type="transmembrane region" description="Helical" evidence="5">
    <location>
        <begin position="109"/>
        <end position="130"/>
    </location>
</feature>
<sequence>MKASRISLLLGAAFLMATSAIGPGFLTQTTVFTQQLAASFGFVILMSILLDIGAQLNVWRIITVSEKRAQDIANMVLPGLGYLVALLIVLGGLAFNIGNVAGAGLGLNVLFGISAETGALVSAIIAIGIFLVREAGKLMDRFAQFMGAVMIVLTLYVAVTSSPPVGEAVVKSFVPDTIDVLAIVTLVGGTVGGYITFAGGHRLLDAGIKGVSSLPEVTKSSVSGIAIASVMRIILFLAALGIVAQGLQLDPSNPPASVFQLAAGQVGYKIFGVVMWAAAITSVIGSAYTSVSFIRTFHEKIDRYHNWIIVGFIAVSTLVFVLVGRPVKILVLVGALNGLILPLTLGVMLIAAYRKNIVGDYKHPLWMTIFGLIVTITMAVMGVYTLVNELPKLFQ</sequence>
<evidence type="ECO:0000256" key="4">
    <source>
        <dbReference type="ARBA" id="ARBA00023136"/>
    </source>
</evidence>
<evidence type="ECO:0000256" key="5">
    <source>
        <dbReference type="SAM" id="Phobius"/>
    </source>
</evidence>
<organism evidence="6 7">
    <name type="scientific">Brevibacillus aydinogluensis</name>
    <dbReference type="NCBI Taxonomy" id="927786"/>
    <lineage>
        <taxon>Bacteria</taxon>
        <taxon>Bacillati</taxon>
        <taxon>Bacillota</taxon>
        <taxon>Bacilli</taxon>
        <taxon>Bacillales</taxon>
        <taxon>Paenibacillaceae</taxon>
        <taxon>Brevibacillus</taxon>
    </lineage>
</organism>
<comment type="subcellular location">
    <subcellularLocation>
        <location evidence="1">Membrane</location>
        <topology evidence="1">Multi-pass membrane protein</topology>
    </subcellularLocation>
</comment>
<protein>
    <submittedName>
        <fullName evidence="6">Divalent metal cation transporter</fullName>
    </submittedName>
</protein>
<dbReference type="Pfam" id="PF01566">
    <property type="entry name" value="Nramp"/>
    <property type="match status" value="1"/>
</dbReference>
<feature type="transmembrane region" description="Helical" evidence="5">
    <location>
        <begin position="306"/>
        <end position="323"/>
    </location>
</feature>
<dbReference type="PANTHER" id="PTHR11706:SF2">
    <property type="entry name" value="TRANSPORTER PROTEIN"/>
    <property type="match status" value="1"/>
</dbReference>
<dbReference type="RefSeq" id="WP_171564821.1">
    <property type="nucleotide sequence ID" value="NZ_JAUSVZ010000005.1"/>
</dbReference>
<dbReference type="GO" id="GO:0005886">
    <property type="term" value="C:plasma membrane"/>
    <property type="evidence" value="ECO:0007669"/>
    <property type="project" value="TreeGrafter"/>
</dbReference>
<dbReference type="AlphaFoldDB" id="A0AA48MAK1"/>
<feature type="transmembrane region" description="Helical" evidence="5">
    <location>
        <begin position="329"/>
        <end position="353"/>
    </location>
</feature>
<dbReference type="GO" id="GO:0034755">
    <property type="term" value="P:iron ion transmembrane transport"/>
    <property type="evidence" value="ECO:0007669"/>
    <property type="project" value="TreeGrafter"/>
</dbReference>
<dbReference type="PANTHER" id="PTHR11706">
    <property type="entry name" value="SOLUTE CARRIER PROTEIN FAMILY 11 MEMBER"/>
    <property type="match status" value="1"/>
</dbReference>
<feature type="transmembrane region" description="Helical" evidence="5">
    <location>
        <begin position="180"/>
        <end position="204"/>
    </location>
</feature>
<evidence type="ECO:0000256" key="2">
    <source>
        <dbReference type="ARBA" id="ARBA00022692"/>
    </source>
</evidence>
<proteinExistence type="predicted"/>